<organism evidence="2">
    <name type="scientific">Fervidicoccus fontis</name>
    <dbReference type="NCBI Taxonomy" id="683846"/>
    <lineage>
        <taxon>Archaea</taxon>
        <taxon>Thermoproteota</taxon>
        <taxon>Thermoprotei</taxon>
        <taxon>Fervidicoccales</taxon>
        <taxon>Fervidicoccaceae</taxon>
        <taxon>Fervidicoccus</taxon>
    </lineage>
</organism>
<protein>
    <recommendedName>
        <fullName evidence="3">Type II secretion system protein GspF domain-containing protein</fullName>
    </recommendedName>
</protein>
<name>A0A7J3ZIW8_9CREN</name>
<feature type="transmembrane region" description="Helical" evidence="1">
    <location>
        <begin position="205"/>
        <end position="233"/>
    </location>
</feature>
<feature type="transmembrane region" description="Helical" evidence="1">
    <location>
        <begin position="20"/>
        <end position="45"/>
    </location>
</feature>
<keyword evidence="1" id="KW-0812">Transmembrane</keyword>
<evidence type="ECO:0008006" key="3">
    <source>
        <dbReference type="Google" id="ProtNLM"/>
    </source>
</evidence>
<sequence>MLLKRRRRVKEIELRDAESLGAGTIFLCVAIIAAGSLSSILYMHFTAGLSLASPREILFSHSFIVGFSLSLIAGHMLMAIRTRYIIREVSLINSDLSVLVGSLATGLRTGSDFRASLSRAIPRLSSPVLRHRISMLINLLSQVDLETALQKTCQGLPERAKNVLRTLIPISESGGKSADVAEVVSEFARRLGSFDRIKGDALKPYLYIVLLAIGVFEAGTLFMLYLALALYGGETSLTGQAGLLQPMIPIELTWVYLYYANLTIVFLASLFISKILRASIKYYSGYFVVMCALHFVLLGIVPMYALFF</sequence>
<proteinExistence type="predicted"/>
<feature type="transmembrane region" description="Helical" evidence="1">
    <location>
        <begin position="253"/>
        <end position="273"/>
    </location>
</feature>
<comment type="caution">
    <text evidence="2">The sequence shown here is derived from an EMBL/GenBank/DDBJ whole genome shotgun (WGS) entry which is preliminary data.</text>
</comment>
<gene>
    <name evidence="2" type="ORF">ENM78_01060</name>
</gene>
<feature type="transmembrane region" description="Helical" evidence="1">
    <location>
        <begin position="57"/>
        <end position="80"/>
    </location>
</feature>
<feature type="transmembrane region" description="Helical" evidence="1">
    <location>
        <begin position="285"/>
        <end position="307"/>
    </location>
</feature>
<dbReference type="AlphaFoldDB" id="A0A7J3ZIW8"/>
<accession>A0A7J3ZIW8</accession>
<evidence type="ECO:0000256" key="1">
    <source>
        <dbReference type="SAM" id="Phobius"/>
    </source>
</evidence>
<keyword evidence="1" id="KW-1133">Transmembrane helix</keyword>
<dbReference type="EMBL" id="DRZC01000017">
    <property type="protein sequence ID" value="HHQ80045.1"/>
    <property type="molecule type" value="Genomic_DNA"/>
</dbReference>
<reference evidence="2" key="1">
    <citation type="journal article" date="2020" name="mSystems">
        <title>Genome- and Community-Level Interaction Insights into Carbon Utilization and Element Cycling Functions of Hydrothermarchaeota in Hydrothermal Sediment.</title>
        <authorList>
            <person name="Zhou Z."/>
            <person name="Liu Y."/>
            <person name="Xu W."/>
            <person name="Pan J."/>
            <person name="Luo Z.H."/>
            <person name="Li M."/>
        </authorList>
    </citation>
    <scope>NUCLEOTIDE SEQUENCE [LARGE SCALE GENOMIC DNA]</scope>
    <source>
        <strain evidence="2">SpSt-1116</strain>
    </source>
</reference>
<evidence type="ECO:0000313" key="2">
    <source>
        <dbReference type="EMBL" id="HHQ80045.1"/>
    </source>
</evidence>
<keyword evidence="1" id="KW-0472">Membrane</keyword>